<comment type="caution">
    <text evidence="1">The sequence shown here is derived from an EMBL/GenBank/DDBJ whole genome shotgun (WGS) entry which is preliminary data.</text>
</comment>
<protein>
    <submittedName>
        <fullName evidence="1">Uncharacterized protein</fullName>
    </submittedName>
</protein>
<dbReference type="Proteomes" id="UP001500888">
    <property type="component" value="Unassembled WGS sequence"/>
</dbReference>
<reference evidence="2" key="1">
    <citation type="journal article" date="2019" name="Int. J. Syst. Evol. Microbiol.">
        <title>The Global Catalogue of Microorganisms (GCM) 10K type strain sequencing project: providing services to taxonomists for standard genome sequencing and annotation.</title>
        <authorList>
            <consortium name="The Broad Institute Genomics Platform"/>
            <consortium name="The Broad Institute Genome Sequencing Center for Infectious Disease"/>
            <person name="Wu L."/>
            <person name="Ma J."/>
        </authorList>
    </citation>
    <scope>NUCLEOTIDE SEQUENCE [LARGE SCALE GENOMIC DNA]</scope>
    <source>
        <strain evidence="2">JCM 16908</strain>
    </source>
</reference>
<accession>A0ABP7I5N4</accession>
<evidence type="ECO:0000313" key="1">
    <source>
        <dbReference type="EMBL" id="GAA3807097.1"/>
    </source>
</evidence>
<evidence type="ECO:0000313" key="2">
    <source>
        <dbReference type="Proteomes" id="UP001500888"/>
    </source>
</evidence>
<proteinExistence type="predicted"/>
<dbReference type="EMBL" id="BAAAZR010000004">
    <property type="protein sequence ID" value="GAA3807097.1"/>
    <property type="molecule type" value="Genomic_DNA"/>
</dbReference>
<dbReference type="RefSeq" id="WP_344938908.1">
    <property type="nucleotide sequence ID" value="NZ_BAAAZR010000004.1"/>
</dbReference>
<name>A0ABP7I5N4_9ACTN</name>
<organism evidence="1 2">
    <name type="scientific">Sphaerisporangium flaviroseum</name>
    <dbReference type="NCBI Taxonomy" id="509199"/>
    <lineage>
        <taxon>Bacteria</taxon>
        <taxon>Bacillati</taxon>
        <taxon>Actinomycetota</taxon>
        <taxon>Actinomycetes</taxon>
        <taxon>Streptosporangiales</taxon>
        <taxon>Streptosporangiaceae</taxon>
        <taxon>Sphaerisporangium</taxon>
    </lineage>
</organism>
<sequence>MTSTDRFTSTTAADELTTTAITHLQELGDHLQARGLHVRVGTTSNGIPQLIVVSTTVPTLSEVIFAAPRQGSWWYWWSWAERIASVDELPTTVTRVCQALTPVRRHE</sequence>
<keyword evidence="2" id="KW-1185">Reference proteome</keyword>
<gene>
    <name evidence="1" type="ORF">GCM10022226_29050</name>
</gene>